<keyword evidence="2" id="KW-0472">Membrane</keyword>
<dbReference type="InterPro" id="IPR002172">
    <property type="entry name" value="LDrepeatLR_classA_rpt"/>
</dbReference>
<evidence type="ECO:0000313" key="3">
    <source>
        <dbReference type="EMBL" id="JAC91911.1"/>
    </source>
</evidence>
<reference evidence="3" key="1">
    <citation type="journal article" date="2015" name="PLoS Negl. Trop. Dis.">
        <title>Deep Sequencing Analysis of the Ixodes ricinus Haemocytome.</title>
        <authorList>
            <person name="Kotsyfakis M."/>
            <person name="Kopacek P."/>
            <person name="Franta Z."/>
            <person name="Pedra J.H."/>
            <person name="Ribeiro J.M."/>
        </authorList>
    </citation>
    <scope>NUCLEOTIDE SEQUENCE</scope>
</reference>
<evidence type="ECO:0000256" key="2">
    <source>
        <dbReference type="SAM" id="Phobius"/>
    </source>
</evidence>
<evidence type="ECO:0000256" key="1">
    <source>
        <dbReference type="ARBA" id="ARBA00023157"/>
    </source>
</evidence>
<dbReference type="AlphaFoldDB" id="A0A090X7F5"/>
<dbReference type="EMBL" id="GBIH01002799">
    <property type="protein sequence ID" value="JAC91911.1"/>
    <property type="molecule type" value="mRNA"/>
</dbReference>
<proteinExistence type="evidence at transcript level"/>
<accession>A0A090X7F5</accession>
<dbReference type="Gene3D" id="4.10.400.10">
    <property type="entry name" value="Low-density Lipoprotein Receptor"/>
    <property type="match status" value="1"/>
</dbReference>
<feature type="transmembrane region" description="Helical" evidence="2">
    <location>
        <begin position="12"/>
        <end position="30"/>
    </location>
</feature>
<sequence length="162" mass="18607">MTSNSCKMKRCLVNLFIFQLLLMGSVSQYWSSELDEYYDVHLKFTEHFFECSRGVLILPSTKICDDTSDCPDQEDEDSHPCAPKDYLLQTLTMTASCILSKLLFLLYSSGQQARNPKQCATRHSLFTVTFSQRTPRIKQIETRLEPKLTSYLLSGLMPWTGI</sequence>
<keyword evidence="2" id="KW-0812">Transmembrane</keyword>
<protein>
    <submittedName>
        <fullName evidence="3">Uncharacterized protein</fullName>
    </submittedName>
</protein>
<dbReference type="CDD" id="cd00112">
    <property type="entry name" value="LDLa"/>
    <property type="match status" value="1"/>
</dbReference>
<organism evidence="3">
    <name type="scientific">Ixodes ricinus</name>
    <name type="common">Common tick</name>
    <name type="synonym">Acarus ricinus</name>
    <dbReference type="NCBI Taxonomy" id="34613"/>
    <lineage>
        <taxon>Eukaryota</taxon>
        <taxon>Metazoa</taxon>
        <taxon>Ecdysozoa</taxon>
        <taxon>Arthropoda</taxon>
        <taxon>Chelicerata</taxon>
        <taxon>Arachnida</taxon>
        <taxon>Acari</taxon>
        <taxon>Parasitiformes</taxon>
        <taxon>Ixodida</taxon>
        <taxon>Ixodoidea</taxon>
        <taxon>Ixodidae</taxon>
        <taxon>Ixodinae</taxon>
        <taxon>Ixodes</taxon>
    </lineage>
</organism>
<dbReference type="SUPFAM" id="SSF57424">
    <property type="entry name" value="LDL receptor-like module"/>
    <property type="match status" value="1"/>
</dbReference>
<name>A0A090X7F5_IXORI</name>
<keyword evidence="2" id="KW-1133">Transmembrane helix</keyword>
<dbReference type="InterPro" id="IPR036055">
    <property type="entry name" value="LDL_receptor-like_sf"/>
</dbReference>
<keyword evidence="1" id="KW-1015">Disulfide bond</keyword>
<feature type="transmembrane region" description="Helical" evidence="2">
    <location>
        <begin position="86"/>
        <end position="107"/>
    </location>
</feature>